<reference evidence="1 2" key="1">
    <citation type="submission" date="2019-10" db="EMBL/GenBank/DDBJ databases">
        <title>Assembly and Annotation for the nematode Trichostrongylus colubriformis.</title>
        <authorList>
            <person name="Martin J."/>
        </authorList>
    </citation>
    <scope>NUCLEOTIDE SEQUENCE [LARGE SCALE GENOMIC DNA]</scope>
    <source>
        <strain evidence="1">G859</strain>
        <tissue evidence="1">Whole worm</tissue>
    </source>
</reference>
<sequence>MAVVPRPFLKWNKTMSDQALQEAIVKGSVIKEYRIIRGHREDTPYLMYHHKKEFRKIDRLSLKEKVRETLESEEFMLSGEHPLDNIGGNTYFGCNGHGEEKDDKEYMRIVCFIERRIWYMSDNGTRIVEMF</sequence>
<keyword evidence="2" id="KW-1185">Reference proteome</keyword>
<evidence type="ECO:0000313" key="2">
    <source>
        <dbReference type="Proteomes" id="UP001331761"/>
    </source>
</evidence>
<accession>A0AAN8G6D0</accession>
<protein>
    <submittedName>
        <fullName evidence="1">Uncharacterized protein</fullName>
    </submittedName>
</protein>
<dbReference type="EMBL" id="WIXE01002693">
    <property type="protein sequence ID" value="KAK5984595.1"/>
    <property type="molecule type" value="Genomic_DNA"/>
</dbReference>
<proteinExistence type="predicted"/>
<evidence type="ECO:0000313" key="1">
    <source>
        <dbReference type="EMBL" id="KAK5984595.1"/>
    </source>
</evidence>
<name>A0AAN8G6D0_TRICO</name>
<dbReference type="AlphaFoldDB" id="A0AAN8G6D0"/>
<comment type="caution">
    <text evidence="1">The sequence shown here is derived from an EMBL/GenBank/DDBJ whole genome shotgun (WGS) entry which is preliminary data.</text>
</comment>
<organism evidence="1 2">
    <name type="scientific">Trichostrongylus colubriformis</name>
    <name type="common">Black scour worm</name>
    <dbReference type="NCBI Taxonomy" id="6319"/>
    <lineage>
        <taxon>Eukaryota</taxon>
        <taxon>Metazoa</taxon>
        <taxon>Ecdysozoa</taxon>
        <taxon>Nematoda</taxon>
        <taxon>Chromadorea</taxon>
        <taxon>Rhabditida</taxon>
        <taxon>Rhabditina</taxon>
        <taxon>Rhabditomorpha</taxon>
        <taxon>Strongyloidea</taxon>
        <taxon>Trichostrongylidae</taxon>
        <taxon>Trichostrongylus</taxon>
    </lineage>
</organism>
<gene>
    <name evidence="1" type="ORF">GCK32_017965</name>
</gene>
<dbReference type="Proteomes" id="UP001331761">
    <property type="component" value="Unassembled WGS sequence"/>
</dbReference>